<name>A0A8J1TG31_OWEFU</name>
<protein>
    <submittedName>
        <fullName evidence="2">Uncharacterized protein</fullName>
    </submittedName>
</protein>
<accession>A0A8J1TG31</accession>
<reference evidence="2" key="1">
    <citation type="submission" date="2022-03" db="EMBL/GenBank/DDBJ databases">
        <authorList>
            <person name="Martin C."/>
        </authorList>
    </citation>
    <scope>NUCLEOTIDE SEQUENCE</scope>
</reference>
<sequence>MGCASSTGTSTYPTNGHGMRSTPAYPGQTMGNPQNMRKGYHTGYPNGYVGPVGTTGGGMDNTDAMLLGGAAGYMAGSYMAGGGGHCGMGMGMGTDLPGGYHIGPQMPTHDVTVMGVDVL</sequence>
<keyword evidence="3" id="KW-1185">Reference proteome</keyword>
<dbReference type="EMBL" id="CAIIXF020000002">
    <property type="protein sequence ID" value="CAH1776903.1"/>
    <property type="molecule type" value="Genomic_DNA"/>
</dbReference>
<proteinExistence type="predicted"/>
<dbReference type="Proteomes" id="UP000749559">
    <property type="component" value="Unassembled WGS sequence"/>
</dbReference>
<gene>
    <name evidence="2" type="ORF">OFUS_LOCUS4032</name>
</gene>
<comment type="caution">
    <text evidence="2">The sequence shown here is derived from an EMBL/GenBank/DDBJ whole genome shotgun (WGS) entry which is preliminary data.</text>
</comment>
<organism evidence="2 3">
    <name type="scientific">Owenia fusiformis</name>
    <name type="common">Polychaete worm</name>
    <dbReference type="NCBI Taxonomy" id="6347"/>
    <lineage>
        <taxon>Eukaryota</taxon>
        <taxon>Metazoa</taxon>
        <taxon>Spiralia</taxon>
        <taxon>Lophotrochozoa</taxon>
        <taxon>Annelida</taxon>
        <taxon>Polychaeta</taxon>
        <taxon>Sedentaria</taxon>
        <taxon>Canalipalpata</taxon>
        <taxon>Sabellida</taxon>
        <taxon>Oweniida</taxon>
        <taxon>Oweniidae</taxon>
        <taxon>Owenia</taxon>
    </lineage>
</organism>
<evidence type="ECO:0000256" key="1">
    <source>
        <dbReference type="SAM" id="MobiDB-lite"/>
    </source>
</evidence>
<evidence type="ECO:0000313" key="2">
    <source>
        <dbReference type="EMBL" id="CAH1776903.1"/>
    </source>
</evidence>
<feature type="compositionally biased region" description="Polar residues" evidence="1">
    <location>
        <begin position="1"/>
        <end position="14"/>
    </location>
</feature>
<dbReference type="AlphaFoldDB" id="A0A8J1TG31"/>
<feature type="region of interest" description="Disordered" evidence="1">
    <location>
        <begin position="1"/>
        <end position="37"/>
    </location>
</feature>
<evidence type="ECO:0000313" key="3">
    <source>
        <dbReference type="Proteomes" id="UP000749559"/>
    </source>
</evidence>